<dbReference type="Proteomes" id="UP001295423">
    <property type="component" value="Unassembled WGS sequence"/>
</dbReference>
<feature type="compositionally biased region" description="Polar residues" evidence="1">
    <location>
        <begin position="24"/>
        <end position="37"/>
    </location>
</feature>
<dbReference type="EMBL" id="CAKOGP040000224">
    <property type="protein sequence ID" value="CAJ1932326.1"/>
    <property type="molecule type" value="Genomic_DNA"/>
</dbReference>
<accession>A0AAD2CGX2</accession>
<evidence type="ECO:0000256" key="1">
    <source>
        <dbReference type="SAM" id="MobiDB-lite"/>
    </source>
</evidence>
<evidence type="ECO:0000313" key="3">
    <source>
        <dbReference type="Proteomes" id="UP001295423"/>
    </source>
</evidence>
<gene>
    <name evidence="2" type="ORF">CYCCA115_LOCUS2780</name>
</gene>
<sequence>MPPYCFSASPTTMEYESKPDMSHLCSQPQQEQLQPRSVSFDEDEQQPAPVAPKKSVSFSPTSELYLIPHHNEMSEEERRATYMTSQDYNRMDRENVATVRQMQQQSFPANDDLYFRGLENALPQPMKERKQRIKFVVFHVLQEQHQSHTLNDEWIESLRYHFTSKSADFANKMGIWDYEAMREDLVNDAKFMSPIYGPPITTLSR</sequence>
<comment type="caution">
    <text evidence="2">The sequence shown here is derived from an EMBL/GenBank/DDBJ whole genome shotgun (WGS) entry which is preliminary data.</text>
</comment>
<reference evidence="2" key="1">
    <citation type="submission" date="2023-08" db="EMBL/GenBank/DDBJ databases">
        <authorList>
            <person name="Audoor S."/>
            <person name="Bilcke G."/>
        </authorList>
    </citation>
    <scope>NUCLEOTIDE SEQUENCE</scope>
</reference>
<protein>
    <submittedName>
        <fullName evidence="2">Uncharacterized protein</fullName>
    </submittedName>
</protein>
<organism evidence="2 3">
    <name type="scientific">Cylindrotheca closterium</name>
    <dbReference type="NCBI Taxonomy" id="2856"/>
    <lineage>
        <taxon>Eukaryota</taxon>
        <taxon>Sar</taxon>
        <taxon>Stramenopiles</taxon>
        <taxon>Ochrophyta</taxon>
        <taxon>Bacillariophyta</taxon>
        <taxon>Bacillariophyceae</taxon>
        <taxon>Bacillariophycidae</taxon>
        <taxon>Bacillariales</taxon>
        <taxon>Bacillariaceae</taxon>
        <taxon>Cylindrotheca</taxon>
    </lineage>
</organism>
<dbReference type="AlphaFoldDB" id="A0AAD2CGX2"/>
<keyword evidence="3" id="KW-1185">Reference proteome</keyword>
<name>A0AAD2CGX2_9STRA</name>
<proteinExistence type="predicted"/>
<evidence type="ECO:0000313" key="2">
    <source>
        <dbReference type="EMBL" id="CAJ1932326.1"/>
    </source>
</evidence>
<feature type="region of interest" description="Disordered" evidence="1">
    <location>
        <begin position="1"/>
        <end position="57"/>
    </location>
</feature>